<evidence type="ECO:0000256" key="6">
    <source>
        <dbReference type="ARBA" id="ARBA00022840"/>
    </source>
</evidence>
<evidence type="ECO:0000256" key="5">
    <source>
        <dbReference type="ARBA" id="ARBA00022741"/>
    </source>
</evidence>
<dbReference type="InterPro" id="IPR050093">
    <property type="entry name" value="ABC_SmlMolc_Importer"/>
</dbReference>
<dbReference type="SUPFAM" id="SSF52540">
    <property type="entry name" value="P-loop containing nucleoside triphosphate hydrolases"/>
    <property type="match status" value="1"/>
</dbReference>
<keyword evidence="7" id="KW-1278">Translocase</keyword>
<evidence type="ECO:0000256" key="8">
    <source>
        <dbReference type="ARBA" id="ARBA00023004"/>
    </source>
</evidence>
<dbReference type="Proteomes" id="UP001606301">
    <property type="component" value="Unassembled WGS sequence"/>
</dbReference>
<dbReference type="PANTHER" id="PTHR42781:SF5">
    <property type="entry name" value="PUTRESCINE TRANSPORT ATP-BINDING PROTEIN POTG"/>
    <property type="match status" value="1"/>
</dbReference>
<comment type="caution">
    <text evidence="12">The sequence shown here is derived from an EMBL/GenBank/DDBJ whole genome shotgun (WGS) entry which is preliminary data.</text>
</comment>
<keyword evidence="8" id="KW-0408">Iron</keyword>
<keyword evidence="1" id="KW-0813">Transport</keyword>
<dbReference type="PROSITE" id="PS00211">
    <property type="entry name" value="ABC_TRANSPORTER_1"/>
    <property type="match status" value="1"/>
</dbReference>
<evidence type="ECO:0000256" key="10">
    <source>
        <dbReference type="ARBA" id="ARBA00023136"/>
    </source>
</evidence>
<dbReference type="Pfam" id="PF00005">
    <property type="entry name" value="ABC_tran"/>
    <property type="match status" value="1"/>
</dbReference>
<dbReference type="InterPro" id="IPR003439">
    <property type="entry name" value="ABC_transporter-like_ATP-bd"/>
</dbReference>
<dbReference type="InterPro" id="IPR017871">
    <property type="entry name" value="ABC_transporter-like_CS"/>
</dbReference>
<evidence type="ECO:0000256" key="2">
    <source>
        <dbReference type="ARBA" id="ARBA00022475"/>
    </source>
</evidence>
<keyword evidence="4" id="KW-0997">Cell inner membrane</keyword>
<evidence type="ECO:0000256" key="9">
    <source>
        <dbReference type="ARBA" id="ARBA00023065"/>
    </source>
</evidence>
<protein>
    <submittedName>
        <fullName evidence="12">ABC transporter ATP-binding protein</fullName>
    </submittedName>
</protein>
<dbReference type="Gene3D" id="3.40.50.300">
    <property type="entry name" value="P-loop containing nucleotide triphosphate hydrolases"/>
    <property type="match status" value="1"/>
</dbReference>
<dbReference type="RefSeq" id="WP_394401608.1">
    <property type="nucleotide sequence ID" value="NZ_JBIGHW010000018.1"/>
</dbReference>
<dbReference type="GO" id="GO:0005524">
    <property type="term" value="F:ATP binding"/>
    <property type="evidence" value="ECO:0007669"/>
    <property type="project" value="UniProtKB-KW"/>
</dbReference>
<dbReference type="PANTHER" id="PTHR42781">
    <property type="entry name" value="SPERMIDINE/PUTRESCINE IMPORT ATP-BINDING PROTEIN POTA"/>
    <property type="match status" value="1"/>
</dbReference>
<keyword evidence="6 12" id="KW-0067">ATP-binding</keyword>
<evidence type="ECO:0000256" key="3">
    <source>
        <dbReference type="ARBA" id="ARBA00022496"/>
    </source>
</evidence>
<dbReference type="InterPro" id="IPR003593">
    <property type="entry name" value="AAA+_ATPase"/>
</dbReference>
<gene>
    <name evidence="12" type="ORF">ACG0Z3_21425</name>
</gene>
<evidence type="ECO:0000256" key="4">
    <source>
        <dbReference type="ARBA" id="ARBA00022519"/>
    </source>
</evidence>
<keyword evidence="3" id="KW-0410">Iron transport</keyword>
<keyword evidence="9" id="KW-0406">Ion transport</keyword>
<evidence type="ECO:0000313" key="12">
    <source>
        <dbReference type="EMBL" id="MFG6443260.1"/>
    </source>
</evidence>
<name>A0ABW7FPI4_9BURK</name>
<evidence type="ECO:0000256" key="1">
    <source>
        <dbReference type="ARBA" id="ARBA00022448"/>
    </source>
</evidence>
<dbReference type="CDD" id="cd03259">
    <property type="entry name" value="ABC_Carb_Solutes_like"/>
    <property type="match status" value="1"/>
</dbReference>
<dbReference type="EMBL" id="JBIGHW010000018">
    <property type="protein sequence ID" value="MFG6443260.1"/>
    <property type="molecule type" value="Genomic_DNA"/>
</dbReference>
<feature type="domain" description="ABC transporter" evidence="11">
    <location>
        <begin position="5"/>
        <end position="241"/>
    </location>
</feature>
<sequence>MSAALHIADLTLGYDGREGFKPVVDGLSLSLEAGRIGCLLGPSGCGKSTLLRAIAGFEHARRGEIHIGGELMSSPKAHVPPERRHVGLMFQDYALFPHLTAAQNVGFGLRRWPAAERDARVAEMLALVGLADLGRRHPHELSGGQQQRIALARALATKPALLLLDEPFSSLDGDARERLTVEVSDMLRAAAQTALLVTHNAAEGARFADFMGSMQAGRLASWTPSAEAAQALAIQPSSGSTPSGQP</sequence>
<dbReference type="InterPro" id="IPR027417">
    <property type="entry name" value="P-loop_NTPase"/>
</dbReference>
<proteinExistence type="predicted"/>
<keyword evidence="13" id="KW-1185">Reference proteome</keyword>
<evidence type="ECO:0000313" key="13">
    <source>
        <dbReference type="Proteomes" id="UP001606301"/>
    </source>
</evidence>
<dbReference type="InterPro" id="IPR015853">
    <property type="entry name" value="ABC_transpr_FbpC"/>
</dbReference>
<accession>A0ABW7FPI4</accession>
<evidence type="ECO:0000259" key="11">
    <source>
        <dbReference type="PROSITE" id="PS50893"/>
    </source>
</evidence>
<organism evidence="12 13">
    <name type="scientific">Pelomonas margarita</name>
    <dbReference type="NCBI Taxonomy" id="3299031"/>
    <lineage>
        <taxon>Bacteria</taxon>
        <taxon>Pseudomonadati</taxon>
        <taxon>Pseudomonadota</taxon>
        <taxon>Betaproteobacteria</taxon>
        <taxon>Burkholderiales</taxon>
        <taxon>Sphaerotilaceae</taxon>
        <taxon>Roseateles</taxon>
    </lineage>
</organism>
<dbReference type="PROSITE" id="PS50893">
    <property type="entry name" value="ABC_TRANSPORTER_2"/>
    <property type="match status" value="1"/>
</dbReference>
<keyword evidence="5" id="KW-0547">Nucleotide-binding</keyword>
<keyword evidence="10" id="KW-0472">Membrane</keyword>
<dbReference type="SMART" id="SM00382">
    <property type="entry name" value="AAA"/>
    <property type="match status" value="1"/>
</dbReference>
<keyword evidence="2" id="KW-1003">Cell membrane</keyword>
<evidence type="ECO:0000256" key="7">
    <source>
        <dbReference type="ARBA" id="ARBA00022967"/>
    </source>
</evidence>
<reference evidence="12 13" key="1">
    <citation type="submission" date="2024-08" db="EMBL/GenBank/DDBJ databases">
        <authorList>
            <person name="Lu H."/>
        </authorList>
    </citation>
    <scope>NUCLEOTIDE SEQUENCE [LARGE SCALE GENOMIC DNA]</scope>
    <source>
        <strain evidence="12 13">LKC17W</strain>
    </source>
</reference>